<dbReference type="SUPFAM" id="SSF56112">
    <property type="entry name" value="Protein kinase-like (PK-like)"/>
    <property type="match status" value="1"/>
</dbReference>
<comment type="caution">
    <text evidence="2">The sequence shown here is derived from an EMBL/GenBank/DDBJ whole genome shotgun (WGS) entry which is preliminary data.</text>
</comment>
<dbReference type="RefSeq" id="WP_171298625.1">
    <property type="nucleotide sequence ID" value="NZ_CP087099.1"/>
</dbReference>
<accession>A0A7Y3WUE8</accession>
<dbReference type="EMBL" id="JABEYB010000018">
    <property type="protein sequence ID" value="NNU78029.1"/>
    <property type="molecule type" value="Genomic_DNA"/>
</dbReference>
<dbReference type="Gene3D" id="3.90.1200.10">
    <property type="match status" value="1"/>
</dbReference>
<evidence type="ECO:0000259" key="1">
    <source>
        <dbReference type="Pfam" id="PF01636"/>
    </source>
</evidence>
<protein>
    <submittedName>
        <fullName evidence="2">Phosphotransferase</fullName>
    </submittedName>
</protein>
<dbReference type="AlphaFoldDB" id="A0A7Y3WUE8"/>
<keyword evidence="2" id="KW-0808">Transferase</keyword>
<dbReference type="InterPro" id="IPR011009">
    <property type="entry name" value="Kinase-like_dom_sf"/>
</dbReference>
<organism evidence="2 3">
    <name type="scientific">Clostridium estertheticum</name>
    <dbReference type="NCBI Taxonomy" id="238834"/>
    <lineage>
        <taxon>Bacteria</taxon>
        <taxon>Bacillati</taxon>
        <taxon>Bacillota</taxon>
        <taxon>Clostridia</taxon>
        <taxon>Eubacteriales</taxon>
        <taxon>Clostridiaceae</taxon>
        <taxon>Clostridium</taxon>
    </lineage>
</organism>
<dbReference type="GO" id="GO:0016740">
    <property type="term" value="F:transferase activity"/>
    <property type="evidence" value="ECO:0007669"/>
    <property type="project" value="UniProtKB-KW"/>
</dbReference>
<evidence type="ECO:0000313" key="2">
    <source>
        <dbReference type="EMBL" id="NNU78029.1"/>
    </source>
</evidence>
<dbReference type="Pfam" id="PF01636">
    <property type="entry name" value="APH"/>
    <property type="match status" value="1"/>
</dbReference>
<proteinExistence type="predicted"/>
<feature type="domain" description="Aminoglycoside phosphotransferase" evidence="1">
    <location>
        <begin position="20"/>
        <end position="243"/>
    </location>
</feature>
<dbReference type="InterPro" id="IPR002575">
    <property type="entry name" value="Aminoglycoside_PTrfase"/>
</dbReference>
<dbReference type="PANTHER" id="PTHR41283">
    <property type="entry name" value="AMINOGLYCOSIDE PHOSPHOTRANSFERASE"/>
    <property type="match status" value="1"/>
</dbReference>
<dbReference type="Proteomes" id="UP000531659">
    <property type="component" value="Unassembled WGS sequence"/>
</dbReference>
<sequence length="304" mass="35258">MNKNFIDLFGDIPEFKSWKEISQINKGWSTDEKFYIENLEGKQFLIRLNNISEFDKKQSEFNAIKLISSSKINMSNPIAFGTCCNNQKVYMILTWVDGESAEEILPNLSGNEQYNLGIEAGIILRKIHSIPIESIIIECEKDFRKKVETKIIQYKNCGIKVPNDKQFLEFIIGNLGNLNDINQTIRHGDYHVGNIIITKDRKIGVIDFNRFDFGDPWKEFNRLMTFSRKISIPFAKGQIDGYFKNKVPDLFFKLSALYTAYDSLFSIISTIPFGGEDIKNTICLSKMIFDDYNGFDSYIPKWYR</sequence>
<gene>
    <name evidence="2" type="ORF">HLQ16_19125</name>
</gene>
<evidence type="ECO:0000313" key="3">
    <source>
        <dbReference type="Proteomes" id="UP000531659"/>
    </source>
</evidence>
<reference evidence="2 3" key="1">
    <citation type="submission" date="2020-05" db="EMBL/GenBank/DDBJ databases">
        <title>Complete genome of Clostridium estertheticum subspecies estertheticum, isolated from Vacuum packed lamb meat from New Zealand imported to Switzerland.</title>
        <authorList>
            <person name="Wambui J."/>
            <person name="Stevens M.J.A."/>
            <person name="Stephan R."/>
        </authorList>
    </citation>
    <scope>NUCLEOTIDE SEQUENCE [LARGE SCALE GENOMIC DNA]</scope>
    <source>
        <strain evidence="2 3">CEST001</strain>
    </source>
</reference>
<dbReference type="PANTHER" id="PTHR41283:SF1">
    <property type="entry name" value="AMINOGLYCOSIDE PHOSPHOTRANSFERASE DOMAIN-CONTAINING PROTEIN"/>
    <property type="match status" value="1"/>
</dbReference>
<name>A0A7Y3WUE8_9CLOT</name>